<dbReference type="AlphaFoldDB" id="A0A2H1KC06"/>
<organism evidence="2 3">
    <name type="scientific">Brevibacterium aurantiacum</name>
    <dbReference type="NCBI Taxonomy" id="273384"/>
    <lineage>
        <taxon>Bacteria</taxon>
        <taxon>Bacillati</taxon>
        <taxon>Actinomycetota</taxon>
        <taxon>Actinomycetes</taxon>
        <taxon>Micrococcales</taxon>
        <taxon>Brevibacteriaceae</taxon>
        <taxon>Brevibacterium</taxon>
    </lineage>
</organism>
<dbReference type="InterPro" id="IPR002109">
    <property type="entry name" value="Glutaredoxin"/>
</dbReference>
<sequence length="83" mass="9213">MTSVPTIYTSPYCDKCTKTIGEYERRHRPVKTIDVEQTPGALHALTAMGLTQLPVVITDEDKWSGHRLDKILADIGKGNRDAS</sequence>
<dbReference type="Pfam" id="PF00462">
    <property type="entry name" value="Glutaredoxin"/>
    <property type="match status" value="1"/>
</dbReference>
<dbReference type="EMBL" id="FXYZ01000017">
    <property type="protein sequence ID" value="SMX97189.1"/>
    <property type="molecule type" value="Genomic_DNA"/>
</dbReference>
<proteinExistence type="predicted"/>
<feature type="domain" description="Glutaredoxin" evidence="1">
    <location>
        <begin position="6"/>
        <end position="60"/>
    </location>
</feature>
<accession>A0A2H1KC06</accession>
<reference evidence="2 3" key="1">
    <citation type="submission" date="2017-03" db="EMBL/GenBank/DDBJ databases">
        <authorList>
            <person name="Afonso C.L."/>
            <person name="Miller P.J."/>
            <person name="Scott M.A."/>
            <person name="Spackman E."/>
            <person name="Goraichik I."/>
            <person name="Dimitrov K.M."/>
            <person name="Suarez D.L."/>
            <person name="Swayne D.E."/>
        </authorList>
    </citation>
    <scope>NUCLEOTIDE SEQUENCE [LARGE SCALE GENOMIC DNA]</scope>
    <source>
        <strain evidence="3">6(3)</strain>
    </source>
</reference>
<dbReference type="SUPFAM" id="SSF52833">
    <property type="entry name" value="Thioredoxin-like"/>
    <property type="match status" value="1"/>
</dbReference>
<evidence type="ECO:0000313" key="3">
    <source>
        <dbReference type="Proteomes" id="UP000234327"/>
    </source>
</evidence>
<name>A0A2H1KC06_BREAU</name>
<evidence type="ECO:0000259" key="1">
    <source>
        <dbReference type="Pfam" id="PF00462"/>
    </source>
</evidence>
<evidence type="ECO:0000313" key="2">
    <source>
        <dbReference type="EMBL" id="SMX97189.1"/>
    </source>
</evidence>
<dbReference type="Proteomes" id="UP000234327">
    <property type="component" value="Unassembled WGS sequence"/>
</dbReference>
<protein>
    <submittedName>
        <fullName evidence="2">Glutaredoxin-like protein NrdH</fullName>
    </submittedName>
</protein>
<dbReference type="RefSeq" id="WP_101598658.1">
    <property type="nucleotide sequence ID" value="NZ_FXYZ01000017.1"/>
</dbReference>
<dbReference type="Gene3D" id="3.40.30.10">
    <property type="entry name" value="Glutaredoxin"/>
    <property type="match status" value="1"/>
</dbReference>
<dbReference type="InterPro" id="IPR036249">
    <property type="entry name" value="Thioredoxin-like_sf"/>
</dbReference>
<gene>
    <name evidence="2" type="ORF">BAURA63_03174</name>
</gene>